<dbReference type="AlphaFoldDB" id="A0A8S0R5E5"/>
<reference evidence="1 2" key="1">
    <citation type="submission" date="2019-12" db="EMBL/GenBank/DDBJ databases">
        <authorList>
            <person name="Alioto T."/>
            <person name="Alioto T."/>
            <person name="Gomez Garrido J."/>
        </authorList>
    </citation>
    <scope>NUCLEOTIDE SEQUENCE [LARGE SCALE GENOMIC DNA]</scope>
</reference>
<organism evidence="1 2">
    <name type="scientific">Olea europaea subsp. europaea</name>
    <dbReference type="NCBI Taxonomy" id="158383"/>
    <lineage>
        <taxon>Eukaryota</taxon>
        <taxon>Viridiplantae</taxon>
        <taxon>Streptophyta</taxon>
        <taxon>Embryophyta</taxon>
        <taxon>Tracheophyta</taxon>
        <taxon>Spermatophyta</taxon>
        <taxon>Magnoliopsida</taxon>
        <taxon>eudicotyledons</taxon>
        <taxon>Gunneridae</taxon>
        <taxon>Pentapetalae</taxon>
        <taxon>asterids</taxon>
        <taxon>lamiids</taxon>
        <taxon>Lamiales</taxon>
        <taxon>Oleaceae</taxon>
        <taxon>Oleeae</taxon>
        <taxon>Olea</taxon>
    </lineage>
</organism>
<sequence>MKLLVLGRNTITKLLVIDGITVAQVRASAIHNNDSRCVDGAELHASYALMWWWLWWRVNELDDVMVGFGACGGNGGSTDMGIATGGVA</sequence>
<proteinExistence type="predicted"/>
<protein>
    <submittedName>
        <fullName evidence="1">Uncharacterized protein</fullName>
    </submittedName>
</protein>
<dbReference type="Proteomes" id="UP000594638">
    <property type="component" value="Unassembled WGS sequence"/>
</dbReference>
<evidence type="ECO:0000313" key="1">
    <source>
        <dbReference type="EMBL" id="CAA2973311.1"/>
    </source>
</evidence>
<accession>A0A8S0R5E5</accession>
<keyword evidence="2" id="KW-1185">Reference proteome</keyword>
<name>A0A8S0R5E5_OLEEU</name>
<dbReference type="EMBL" id="CACTIH010002097">
    <property type="protein sequence ID" value="CAA2973311.1"/>
    <property type="molecule type" value="Genomic_DNA"/>
</dbReference>
<comment type="caution">
    <text evidence="1">The sequence shown here is derived from an EMBL/GenBank/DDBJ whole genome shotgun (WGS) entry which is preliminary data.</text>
</comment>
<gene>
    <name evidence="1" type="ORF">OLEA9_A001858</name>
</gene>
<evidence type="ECO:0000313" key="2">
    <source>
        <dbReference type="Proteomes" id="UP000594638"/>
    </source>
</evidence>
<dbReference type="Gramene" id="OE9A001858T1">
    <property type="protein sequence ID" value="OE9A001858C1"/>
    <property type="gene ID" value="OE9A001858"/>
</dbReference>